<sequence>MGNSAWVHSGRLSFVPLEDECDYPLIESSRSPRGLCFTPSIPSSRSDIFKPSTSISVFILTGSSLILPNCACLICSSLGF</sequence>
<dbReference type="EMBL" id="MSFK01000003">
    <property type="protein sequence ID" value="PWY95132.1"/>
    <property type="molecule type" value="Genomic_DNA"/>
</dbReference>
<dbReference type="AlphaFoldDB" id="A0A317XBS1"/>
<organism evidence="1 2">
    <name type="scientific">Aspergillus sclerotioniger CBS 115572</name>
    <dbReference type="NCBI Taxonomy" id="1450535"/>
    <lineage>
        <taxon>Eukaryota</taxon>
        <taxon>Fungi</taxon>
        <taxon>Dikarya</taxon>
        <taxon>Ascomycota</taxon>
        <taxon>Pezizomycotina</taxon>
        <taxon>Eurotiomycetes</taxon>
        <taxon>Eurotiomycetidae</taxon>
        <taxon>Eurotiales</taxon>
        <taxon>Aspergillaceae</taxon>
        <taxon>Aspergillus</taxon>
        <taxon>Aspergillus subgen. Circumdati</taxon>
    </lineage>
</organism>
<gene>
    <name evidence="1" type="ORF">BO94DRAFT_531034</name>
</gene>
<evidence type="ECO:0000313" key="2">
    <source>
        <dbReference type="Proteomes" id="UP000246702"/>
    </source>
</evidence>
<evidence type="ECO:0000313" key="1">
    <source>
        <dbReference type="EMBL" id="PWY95132.1"/>
    </source>
</evidence>
<dbReference type="Proteomes" id="UP000246702">
    <property type="component" value="Unassembled WGS sequence"/>
</dbReference>
<dbReference type="GeneID" id="37112948"/>
<comment type="caution">
    <text evidence="1">The sequence shown here is derived from an EMBL/GenBank/DDBJ whole genome shotgun (WGS) entry which is preliminary data.</text>
</comment>
<protein>
    <submittedName>
        <fullName evidence="1">Uncharacterized protein</fullName>
    </submittedName>
</protein>
<dbReference type="RefSeq" id="XP_025471893.1">
    <property type="nucleotide sequence ID" value="XM_025610805.1"/>
</dbReference>
<keyword evidence="2" id="KW-1185">Reference proteome</keyword>
<proteinExistence type="predicted"/>
<accession>A0A317XBS1</accession>
<reference evidence="1 2" key="1">
    <citation type="submission" date="2016-12" db="EMBL/GenBank/DDBJ databases">
        <title>The genomes of Aspergillus section Nigri reveals drivers in fungal speciation.</title>
        <authorList>
            <consortium name="DOE Joint Genome Institute"/>
            <person name="Vesth T.C."/>
            <person name="Nybo J."/>
            <person name="Theobald S."/>
            <person name="Brandl J."/>
            <person name="Frisvad J.C."/>
            <person name="Nielsen K.F."/>
            <person name="Lyhne E.K."/>
            <person name="Kogle M.E."/>
            <person name="Kuo A."/>
            <person name="Riley R."/>
            <person name="Clum A."/>
            <person name="Nolan M."/>
            <person name="Lipzen A."/>
            <person name="Salamov A."/>
            <person name="Henrissat B."/>
            <person name="Wiebenga A."/>
            <person name="De Vries R.P."/>
            <person name="Grigoriev I.V."/>
            <person name="Mortensen U.H."/>
            <person name="Andersen M.R."/>
            <person name="Baker S.E."/>
        </authorList>
    </citation>
    <scope>NUCLEOTIDE SEQUENCE [LARGE SCALE GENOMIC DNA]</scope>
    <source>
        <strain evidence="1 2">CBS 115572</strain>
    </source>
</reference>
<name>A0A317XBS1_9EURO</name>